<dbReference type="InterPro" id="IPR022644">
    <property type="entry name" value="De-COase2_N"/>
</dbReference>
<dbReference type="Gene3D" id="3.20.20.10">
    <property type="entry name" value="Alanine racemase"/>
    <property type="match status" value="1"/>
</dbReference>
<keyword evidence="5 7" id="KW-0457">Lysine biosynthesis</keyword>
<dbReference type="InterPro" id="IPR022653">
    <property type="entry name" value="De-COase2_pyr-phos_BS"/>
</dbReference>
<reference evidence="9 10" key="1">
    <citation type="journal article" date="2010" name="Vet. Microbiol.">
        <title>Production of haemolysins by strains of the Actinobacillus minor/porcitonsillarum complex.</title>
        <authorList>
            <person name="Arya G."/>
            <person name="Niven D.F."/>
        </authorList>
    </citation>
    <scope>NUCLEOTIDE SEQUENCE [LARGE SCALE GENOMIC DNA]</scope>
    <source>
        <strain evidence="10">strain 202</strain>
    </source>
</reference>
<dbReference type="CDD" id="cd06828">
    <property type="entry name" value="PLPDE_III_DapDC"/>
    <property type="match status" value="1"/>
</dbReference>
<feature type="binding site" evidence="5">
    <location>
        <position position="239"/>
    </location>
    <ligand>
        <name>pyridoxal 5'-phosphate</name>
        <dbReference type="ChEBI" id="CHEBI:597326"/>
    </ligand>
</feature>
<proteinExistence type="inferred from homology"/>
<protein>
    <recommendedName>
        <fullName evidence="5 6">Diaminopimelate decarboxylase</fullName>
        <shortName evidence="5">DAP decarboxylase</shortName>
        <shortName evidence="5">DAPDC</shortName>
        <ecNumber evidence="5 6">4.1.1.20</ecNumber>
    </recommendedName>
</protein>
<dbReference type="PANTHER" id="PTHR43727:SF2">
    <property type="entry name" value="GROUP IV DECARBOXYLASE"/>
    <property type="match status" value="1"/>
</dbReference>
<dbReference type="Gene3D" id="2.40.37.10">
    <property type="entry name" value="Lyase, Ornithine Decarboxylase, Chain A, domain 1"/>
    <property type="match status" value="1"/>
</dbReference>
<name>A0ABP2DNQ5_9PAST</name>
<evidence type="ECO:0000256" key="5">
    <source>
        <dbReference type="HAMAP-Rule" id="MF_02120"/>
    </source>
</evidence>
<evidence type="ECO:0000259" key="8">
    <source>
        <dbReference type="Pfam" id="PF02784"/>
    </source>
</evidence>
<feature type="binding site" evidence="5">
    <location>
        <position position="372"/>
    </location>
    <ligand>
        <name>pyridoxal 5'-phosphate</name>
        <dbReference type="ChEBI" id="CHEBI:597326"/>
    </ligand>
</feature>
<dbReference type="RefSeq" id="WP_005818750.1">
    <property type="nucleotide sequence ID" value="NZ_ACFT01000028.1"/>
</dbReference>
<evidence type="ECO:0000256" key="7">
    <source>
        <dbReference type="RuleBase" id="RU003738"/>
    </source>
</evidence>
<sequence length="416" mass="46246">MNHFEYKNQQLFAEDIAVSDIVKEYGTPAYIYSRATLERHWHAFDNAFGDHPHLICFAVKSNSNIALLNIMARLGSGFDIVSQGELERVLVAGGDASKVVFSGVAKSHTEIARALEVGIRCFNVESISELHRINEVAGQLGKIAPISLRVNPDVDAHTHPYISTGLKENKFGVSVQQAREVYRLASRLPNVKITGMDCHIGSQLTELQPFLDATDRLIILMEQLKEDGILLHHLDLGGGLGVPYHGEEPPHPTEYAKALLEKLKDYQDLEIILEPGRAITANAGILVTKVEYLKTNEDRRFAIVDTGMNDMIRPALYEAYMELTEVDRSLPREKAVYDVVGPICETSDFLGKERELAIAEGDLVAMRSAGAYGATMSSTYNSRPQAVEIMVDGANCYLIKERASFEDLWRLEKCLP</sequence>
<evidence type="ECO:0000256" key="2">
    <source>
        <dbReference type="ARBA" id="ARBA00022793"/>
    </source>
</evidence>
<comment type="function">
    <text evidence="5">Specifically catalyzes the decarboxylation of meso-diaminopimelate (meso-DAP) to L-lysine.</text>
</comment>
<feature type="domain" description="Orn/DAP/Arg decarboxylase 2 N-terminal" evidence="8">
    <location>
        <begin position="35"/>
        <end position="281"/>
    </location>
</feature>
<dbReference type="SUPFAM" id="SSF51419">
    <property type="entry name" value="PLP-binding barrel"/>
    <property type="match status" value="1"/>
</dbReference>
<dbReference type="HAMAP" id="MF_02120">
    <property type="entry name" value="LysA"/>
    <property type="match status" value="1"/>
</dbReference>
<comment type="pathway">
    <text evidence="5 7">Amino-acid biosynthesis; L-lysine biosynthesis via DAP pathway; L-lysine from DL-2,6-diaminopimelate: step 1/1.</text>
</comment>
<dbReference type="EC" id="4.1.1.20" evidence="5 6"/>
<evidence type="ECO:0000256" key="3">
    <source>
        <dbReference type="ARBA" id="ARBA00022898"/>
    </source>
</evidence>
<dbReference type="InterPro" id="IPR022657">
    <property type="entry name" value="De-COase2_CS"/>
</dbReference>
<dbReference type="SUPFAM" id="SSF50621">
    <property type="entry name" value="Alanine racemase C-terminal domain-like"/>
    <property type="match status" value="1"/>
</dbReference>
<keyword evidence="3 5" id="KW-0663">Pyridoxal phosphate</keyword>
<evidence type="ECO:0000313" key="9">
    <source>
        <dbReference type="EMBL" id="EEF15596.1"/>
    </source>
</evidence>
<dbReference type="PRINTS" id="PR01179">
    <property type="entry name" value="ODADCRBXLASE"/>
</dbReference>
<evidence type="ECO:0000313" key="10">
    <source>
        <dbReference type="Proteomes" id="UP000003394"/>
    </source>
</evidence>
<dbReference type="InterPro" id="IPR009006">
    <property type="entry name" value="Ala_racemase/Decarboxylase_C"/>
</dbReference>
<keyword evidence="2 5" id="KW-0210">Decarboxylase</keyword>
<dbReference type="Pfam" id="PF02784">
    <property type="entry name" value="Orn_Arg_deC_N"/>
    <property type="match status" value="1"/>
</dbReference>
<accession>A0ABP2DNQ5</accession>
<evidence type="ECO:0000256" key="1">
    <source>
        <dbReference type="ARBA" id="ARBA00001933"/>
    </source>
</evidence>
<dbReference type="InterPro" id="IPR029066">
    <property type="entry name" value="PLP-binding_barrel"/>
</dbReference>
<feature type="modified residue" description="N6-(pyridoxal phosphate)lysine" evidence="5">
    <location>
        <position position="60"/>
    </location>
</feature>
<comment type="similarity">
    <text evidence="5">Belongs to the Orn/Lys/Arg decarboxylase class-II family. LysA subfamily.</text>
</comment>
<organism evidence="9 10">
    <name type="scientific">Actinobacillus minor 202</name>
    <dbReference type="NCBI Taxonomy" id="591023"/>
    <lineage>
        <taxon>Bacteria</taxon>
        <taxon>Pseudomonadati</taxon>
        <taxon>Pseudomonadota</taxon>
        <taxon>Gammaproteobacteria</taxon>
        <taxon>Pasteurellales</taxon>
        <taxon>Pasteurellaceae</taxon>
        <taxon>Actinobacillus</taxon>
    </lineage>
</organism>
<keyword evidence="4 5" id="KW-0456">Lyase</keyword>
<comment type="cofactor">
    <cofactor evidence="1 5 7">
        <name>pyridoxal 5'-phosphate</name>
        <dbReference type="ChEBI" id="CHEBI:597326"/>
    </cofactor>
</comment>
<dbReference type="PANTHER" id="PTHR43727">
    <property type="entry name" value="DIAMINOPIMELATE DECARBOXYLASE"/>
    <property type="match status" value="1"/>
</dbReference>
<dbReference type="PROSITE" id="PS00878">
    <property type="entry name" value="ODR_DC_2_1"/>
    <property type="match status" value="1"/>
</dbReference>
<dbReference type="EMBL" id="ACFT01000028">
    <property type="protein sequence ID" value="EEF15596.1"/>
    <property type="molecule type" value="Genomic_DNA"/>
</dbReference>
<keyword evidence="10" id="KW-1185">Reference proteome</keyword>
<dbReference type="InterPro" id="IPR002986">
    <property type="entry name" value="DAP_deCOOHase_LysA"/>
</dbReference>
<gene>
    <name evidence="5 9" type="primary">lysA</name>
    <name evidence="9" type="ORF">AM202_0636</name>
</gene>
<feature type="binding site" evidence="5">
    <location>
        <position position="317"/>
    </location>
    <ligand>
        <name>substrate</name>
    </ligand>
</feature>
<dbReference type="PROSITE" id="PS00879">
    <property type="entry name" value="ODR_DC_2_2"/>
    <property type="match status" value="1"/>
</dbReference>
<comment type="catalytic activity">
    <reaction evidence="5 7">
        <text>meso-2,6-diaminopimelate + H(+) = L-lysine + CO2</text>
        <dbReference type="Rhea" id="RHEA:15101"/>
        <dbReference type="ChEBI" id="CHEBI:15378"/>
        <dbReference type="ChEBI" id="CHEBI:16526"/>
        <dbReference type="ChEBI" id="CHEBI:32551"/>
        <dbReference type="ChEBI" id="CHEBI:57791"/>
        <dbReference type="EC" id="4.1.1.20"/>
    </reaction>
</comment>
<comment type="subunit">
    <text evidence="5">Homodimer.</text>
</comment>
<dbReference type="InterPro" id="IPR000183">
    <property type="entry name" value="Orn/DAP/Arg_de-COase"/>
</dbReference>
<dbReference type="PRINTS" id="PR01181">
    <property type="entry name" value="DAPDCRBXLASE"/>
</dbReference>
<dbReference type="Proteomes" id="UP000003394">
    <property type="component" value="Unassembled WGS sequence"/>
</dbReference>
<dbReference type="NCBIfam" id="TIGR01048">
    <property type="entry name" value="lysA"/>
    <property type="match status" value="1"/>
</dbReference>
<keyword evidence="5" id="KW-0028">Amino-acid biosynthesis</keyword>
<evidence type="ECO:0000256" key="4">
    <source>
        <dbReference type="ARBA" id="ARBA00023239"/>
    </source>
</evidence>
<feature type="binding site" evidence="5">
    <location>
        <position position="372"/>
    </location>
    <ligand>
        <name>substrate</name>
    </ligand>
</feature>
<feature type="binding site" evidence="5">
    <location>
        <position position="277"/>
    </location>
    <ligand>
        <name>substrate</name>
    </ligand>
</feature>
<evidence type="ECO:0000256" key="6">
    <source>
        <dbReference type="NCBIfam" id="TIGR01048"/>
    </source>
</evidence>
<feature type="binding site" evidence="5">
    <location>
        <position position="313"/>
    </location>
    <ligand>
        <name>substrate</name>
    </ligand>
</feature>
<feature type="binding site" evidence="5">
    <location>
        <begin position="274"/>
        <end position="277"/>
    </location>
    <ligand>
        <name>pyridoxal 5'-phosphate</name>
        <dbReference type="ChEBI" id="CHEBI:597326"/>
    </ligand>
</feature>
<feature type="binding site" evidence="5">
    <location>
        <position position="345"/>
    </location>
    <ligand>
        <name>substrate</name>
    </ligand>
</feature>
<comment type="caution">
    <text evidence="9">The sequence shown here is derived from an EMBL/GenBank/DDBJ whole genome shotgun (WGS) entry which is preliminary data.</text>
</comment>